<accession>A0A072UFM3</accession>
<keyword evidence="1" id="KW-0812">Transmembrane</keyword>
<sequence length="104" mass="11674">MVNGKEDTRIIELHLDAKMVRIIFAVPIVWLWMSQFWCNTFLINVIGLGICHSFHGTGDYADVLANMRCAHGSYVIFYQKILAKVRVGLSGKFGPKTSIQPDCG</sequence>
<proteinExistence type="predicted"/>
<reference evidence="3" key="3">
    <citation type="submission" date="2015-04" db="UniProtKB">
        <authorList>
            <consortium name="EnsemblPlants"/>
        </authorList>
    </citation>
    <scope>IDENTIFICATION</scope>
    <source>
        <strain evidence="3">cv. Jemalong A17</strain>
    </source>
</reference>
<evidence type="ECO:0000313" key="3">
    <source>
        <dbReference type="EnsemblPlants" id="KEH28554"/>
    </source>
</evidence>
<evidence type="ECO:0000313" key="2">
    <source>
        <dbReference type="EMBL" id="RHN58376.1"/>
    </source>
</evidence>
<organism evidence="1 4">
    <name type="scientific">Medicago truncatula</name>
    <name type="common">Barrel medic</name>
    <name type="synonym">Medicago tribuloides</name>
    <dbReference type="NCBI Taxonomy" id="3880"/>
    <lineage>
        <taxon>Eukaryota</taxon>
        <taxon>Viridiplantae</taxon>
        <taxon>Streptophyta</taxon>
        <taxon>Embryophyta</taxon>
        <taxon>Tracheophyta</taxon>
        <taxon>Spermatophyta</taxon>
        <taxon>Magnoliopsida</taxon>
        <taxon>eudicotyledons</taxon>
        <taxon>Gunneridae</taxon>
        <taxon>Pentapetalae</taxon>
        <taxon>rosids</taxon>
        <taxon>fabids</taxon>
        <taxon>Fabales</taxon>
        <taxon>Fabaceae</taxon>
        <taxon>Papilionoideae</taxon>
        <taxon>50 kb inversion clade</taxon>
        <taxon>NPAAA clade</taxon>
        <taxon>Hologalegina</taxon>
        <taxon>IRL clade</taxon>
        <taxon>Trifolieae</taxon>
        <taxon>Medicago</taxon>
    </lineage>
</organism>
<reference evidence="1 4" key="2">
    <citation type="journal article" date="2014" name="BMC Genomics">
        <title>An improved genome release (version Mt4.0) for the model legume Medicago truncatula.</title>
        <authorList>
            <person name="Tang H."/>
            <person name="Krishnakumar V."/>
            <person name="Bidwell S."/>
            <person name="Rosen B."/>
            <person name="Chan A."/>
            <person name="Zhou S."/>
            <person name="Gentzbittel L."/>
            <person name="Childs K.L."/>
            <person name="Yandell M."/>
            <person name="Gundlach H."/>
            <person name="Mayer K.F."/>
            <person name="Schwartz D.C."/>
            <person name="Town C.D."/>
        </authorList>
    </citation>
    <scope>GENOME REANNOTATION</scope>
    <source>
        <strain evidence="1">A17</strain>
        <strain evidence="3 4">cv. Jemalong A17</strain>
    </source>
</reference>
<dbReference type="Proteomes" id="UP000002051">
    <property type="component" value="Chromosome 4"/>
</dbReference>
<protein>
    <submittedName>
        <fullName evidence="1">Transmembrane protein, putative</fullName>
    </submittedName>
</protein>
<dbReference type="Gramene" id="rna20283">
    <property type="protein sequence ID" value="RHN58376.1"/>
    <property type="gene ID" value="gene20283"/>
</dbReference>
<gene>
    <name evidence="1" type="ordered locus">MTR_4g007450</name>
    <name evidence="2" type="ORF">MtrunA17_Chr4g0001771</name>
</gene>
<evidence type="ECO:0000313" key="1">
    <source>
        <dbReference type="EMBL" id="KEH28554.1"/>
    </source>
</evidence>
<name>A0A072UFM3_MEDTR</name>
<keyword evidence="4" id="KW-1185">Reference proteome</keyword>
<dbReference type="EMBL" id="PSQE01000004">
    <property type="protein sequence ID" value="RHN58376.1"/>
    <property type="molecule type" value="Genomic_DNA"/>
</dbReference>
<evidence type="ECO:0000313" key="4">
    <source>
        <dbReference type="Proteomes" id="UP000002051"/>
    </source>
</evidence>
<reference evidence="2" key="4">
    <citation type="journal article" date="2018" name="Nat. Plants">
        <title>Whole-genome landscape of Medicago truncatula symbiotic genes.</title>
        <authorList>
            <person name="Pecrix Y."/>
            <person name="Gamas P."/>
            <person name="Carrere S."/>
        </authorList>
    </citation>
    <scope>NUCLEOTIDE SEQUENCE</scope>
    <source>
        <tissue evidence="2">Leaves</tissue>
    </source>
</reference>
<dbReference type="Proteomes" id="UP000265566">
    <property type="component" value="Chromosome 4"/>
</dbReference>
<reference evidence="1 4" key="1">
    <citation type="journal article" date="2011" name="Nature">
        <title>The Medicago genome provides insight into the evolution of rhizobial symbioses.</title>
        <authorList>
            <person name="Young N.D."/>
            <person name="Debelle F."/>
            <person name="Oldroyd G.E."/>
            <person name="Geurts R."/>
            <person name="Cannon S.B."/>
            <person name="Udvardi M.K."/>
            <person name="Benedito V.A."/>
            <person name="Mayer K.F."/>
            <person name="Gouzy J."/>
            <person name="Schoof H."/>
            <person name="Van de Peer Y."/>
            <person name="Proost S."/>
            <person name="Cook D.R."/>
            <person name="Meyers B.C."/>
            <person name="Spannagl M."/>
            <person name="Cheung F."/>
            <person name="De Mita S."/>
            <person name="Krishnakumar V."/>
            <person name="Gundlach H."/>
            <person name="Zhou S."/>
            <person name="Mudge J."/>
            <person name="Bharti A.K."/>
            <person name="Murray J.D."/>
            <person name="Naoumkina M.A."/>
            <person name="Rosen B."/>
            <person name="Silverstein K.A."/>
            <person name="Tang H."/>
            <person name="Rombauts S."/>
            <person name="Zhao P.X."/>
            <person name="Zhou P."/>
            <person name="Barbe V."/>
            <person name="Bardou P."/>
            <person name="Bechner M."/>
            <person name="Bellec A."/>
            <person name="Berger A."/>
            <person name="Berges H."/>
            <person name="Bidwell S."/>
            <person name="Bisseling T."/>
            <person name="Choisne N."/>
            <person name="Couloux A."/>
            <person name="Denny R."/>
            <person name="Deshpande S."/>
            <person name="Dai X."/>
            <person name="Doyle J.J."/>
            <person name="Dudez A.M."/>
            <person name="Farmer A.D."/>
            <person name="Fouteau S."/>
            <person name="Franken C."/>
            <person name="Gibelin C."/>
            <person name="Gish J."/>
            <person name="Goldstein S."/>
            <person name="Gonzalez A.J."/>
            <person name="Green P.J."/>
            <person name="Hallab A."/>
            <person name="Hartog M."/>
            <person name="Hua A."/>
            <person name="Humphray S.J."/>
            <person name="Jeong D.H."/>
            <person name="Jing Y."/>
            <person name="Jocker A."/>
            <person name="Kenton S.M."/>
            <person name="Kim D.J."/>
            <person name="Klee K."/>
            <person name="Lai H."/>
            <person name="Lang C."/>
            <person name="Lin S."/>
            <person name="Macmil S.L."/>
            <person name="Magdelenat G."/>
            <person name="Matthews L."/>
            <person name="McCorrison J."/>
            <person name="Monaghan E.L."/>
            <person name="Mun J.H."/>
            <person name="Najar F.Z."/>
            <person name="Nicholson C."/>
            <person name="Noirot C."/>
            <person name="O'Bleness M."/>
            <person name="Paule C.R."/>
            <person name="Poulain J."/>
            <person name="Prion F."/>
            <person name="Qin B."/>
            <person name="Qu C."/>
            <person name="Retzel E.F."/>
            <person name="Riddle C."/>
            <person name="Sallet E."/>
            <person name="Samain S."/>
            <person name="Samson N."/>
            <person name="Sanders I."/>
            <person name="Saurat O."/>
            <person name="Scarpelli C."/>
            <person name="Schiex T."/>
            <person name="Segurens B."/>
            <person name="Severin A.J."/>
            <person name="Sherrier D.J."/>
            <person name="Shi R."/>
            <person name="Sims S."/>
            <person name="Singer S.R."/>
            <person name="Sinharoy S."/>
            <person name="Sterck L."/>
            <person name="Viollet A."/>
            <person name="Wang B.B."/>
            <person name="Wang K."/>
            <person name="Wang M."/>
            <person name="Wang X."/>
            <person name="Warfsmann J."/>
            <person name="Weissenbach J."/>
            <person name="White D.D."/>
            <person name="White J.D."/>
            <person name="Wiley G.B."/>
            <person name="Wincker P."/>
            <person name="Xing Y."/>
            <person name="Yang L."/>
            <person name="Yao Z."/>
            <person name="Ying F."/>
            <person name="Zhai J."/>
            <person name="Zhou L."/>
            <person name="Zuber A."/>
            <person name="Denarie J."/>
            <person name="Dixon R.A."/>
            <person name="May G.D."/>
            <person name="Schwartz D.C."/>
            <person name="Rogers J."/>
            <person name="Quetier F."/>
            <person name="Town C.D."/>
            <person name="Roe B.A."/>
        </authorList>
    </citation>
    <scope>NUCLEOTIDE SEQUENCE [LARGE SCALE GENOMIC DNA]</scope>
    <source>
        <strain evidence="1">A17</strain>
        <strain evidence="3 4">cv. Jemalong A17</strain>
    </source>
</reference>
<dbReference type="EMBL" id="CM001220">
    <property type="protein sequence ID" value="KEH28554.1"/>
    <property type="molecule type" value="Genomic_DNA"/>
</dbReference>
<keyword evidence="1" id="KW-0472">Membrane</keyword>
<dbReference type="EnsemblPlants" id="KEH28554">
    <property type="protein sequence ID" value="KEH28554"/>
    <property type="gene ID" value="MTR_4g007450"/>
</dbReference>
<dbReference type="HOGENOM" id="CLU_2254121_0_0_1"/>
<dbReference type="AlphaFoldDB" id="A0A072UFM3"/>